<comment type="similarity">
    <text evidence="2 9">Belongs to the eIF-2B alpha/beta/delta subunits family.</text>
</comment>
<comment type="subunit">
    <text evidence="8">Component of the translation initiation factor 2B (eIF2B) complex which is a heterodecamer of two sets of five different subunits: alpha, beta, gamma, delta and epsilon. Subunits alpha, beta and delta comprise a regulatory subcomplex and subunits epsilon and gamma comprise a catalytic subcomplex. Within the complex, the hexameric regulatory complex resides at the center, with the two heterodimeric catalytic subcomplexes bound on opposite sides.</text>
</comment>
<keyword evidence="12" id="KW-1185">Reference proteome</keyword>
<feature type="region of interest" description="Disordered" evidence="10">
    <location>
        <begin position="103"/>
        <end position="127"/>
    </location>
</feature>
<evidence type="ECO:0000256" key="5">
    <source>
        <dbReference type="ARBA" id="ARBA00022917"/>
    </source>
</evidence>
<evidence type="ECO:0000313" key="11">
    <source>
        <dbReference type="EMBL" id="CAI5719596.1"/>
    </source>
</evidence>
<evidence type="ECO:0000256" key="1">
    <source>
        <dbReference type="ARBA" id="ARBA00004514"/>
    </source>
</evidence>
<evidence type="ECO:0000256" key="6">
    <source>
        <dbReference type="ARBA" id="ARBA00044147"/>
    </source>
</evidence>
<dbReference type="PANTHER" id="PTHR10233:SF14">
    <property type="entry name" value="TRANSLATION INITIATION FACTOR EIF-2B SUBUNIT DELTA"/>
    <property type="match status" value="1"/>
</dbReference>
<keyword evidence="5" id="KW-0648">Protein biosynthesis</keyword>
<comment type="subcellular location">
    <subcellularLocation>
        <location evidence="1">Cytoplasm</location>
        <location evidence="1">Cytosol</location>
    </subcellularLocation>
</comment>
<dbReference type="GO" id="GO:0003743">
    <property type="term" value="F:translation initiation factor activity"/>
    <property type="evidence" value="ECO:0007669"/>
    <property type="project" value="UniProtKB-KW"/>
</dbReference>
<feature type="compositionally biased region" description="Basic and acidic residues" evidence="10">
    <location>
        <begin position="161"/>
        <end position="186"/>
    </location>
</feature>
<feature type="region of interest" description="Disordered" evidence="10">
    <location>
        <begin position="560"/>
        <end position="583"/>
    </location>
</feature>
<accession>A0AAV0TCR3</accession>
<evidence type="ECO:0000256" key="4">
    <source>
        <dbReference type="ARBA" id="ARBA00022540"/>
    </source>
</evidence>
<dbReference type="InterPro" id="IPR037171">
    <property type="entry name" value="NagB/RpiA_transferase-like"/>
</dbReference>
<evidence type="ECO:0000256" key="7">
    <source>
        <dbReference type="ARBA" id="ARBA00044356"/>
    </source>
</evidence>
<feature type="region of interest" description="Disordered" evidence="10">
    <location>
        <begin position="152"/>
        <end position="197"/>
    </location>
</feature>
<dbReference type="Proteomes" id="UP001162031">
    <property type="component" value="Unassembled WGS sequence"/>
</dbReference>
<dbReference type="Gene3D" id="3.40.50.10470">
    <property type="entry name" value="Translation initiation factor eif-2b, domain 2"/>
    <property type="match status" value="1"/>
</dbReference>
<keyword evidence="4" id="KW-0396">Initiation factor</keyword>
<reference evidence="11" key="1">
    <citation type="submission" date="2022-12" db="EMBL/GenBank/DDBJ databases">
        <authorList>
            <person name="Webb A."/>
        </authorList>
    </citation>
    <scope>NUCLEOTIDE SEQUENCE</scope>
    <source>
        <strain evidence="11">Hp1</strain>
    </source>
</reference>
<evidence type="ECO:0000313" key="12">
    <source>
        <dbReference type="Proteomes" id="UP001162031"/>
    </source>
</evidence>
<dbReference type="PANTHER" id="PTHR10233">
    <property type="entry name" value="TRANSLATION INITIATION FACTOR EIF-2B"/>
    <property type="match status" value="1"/>
</dbReference>
<comment type="caution">
    <text evidence="11">The sequence shown here is derived from an EMBL/GenBank/DDBJ whole genome shotgun (WGS) entry which is preliminary data.</text>
</comment>
<evidence type="ECO:0000256" key="9">
    <source>
        <dbReference type="RuleBase" id="RU003814"/>
    </source>
</evidence>
<dbReference type="InterPro" id="IPR000649">
    <property type="entry name" value="IF-2B-related"/>
</dbReference>
<organism evidence="11 12">
    <name type="scientific">Hyaloperonospora brassicae</name>
    <name type="common">Brassica downy mildew</name>
    <name type="synonym">Peronospora brassicae</name>
    <dbReference type="NCBI Taxonomy" id="162125"/>
    <lineage>
        <taxon>Eukaryota</taxon>
        <taxon>Sar</taxon>
        <taxon>Stramenopiles</taxon>
        <taxon>Oomycota</taxon>
        <taxon>Peronosporomycetes</taxon>
        <taxon>Peronosporales</taxon>
        <taxon>Peronosporaceae</taxon>
        <taxon>Hyaloperonospora</taxon>
    </lineage>
</organism>
<keyword evidence="3" id="KW-0963">Cytoplasm</keyword>
<feature type="region of interest" description="Disordered" evidence="10">
    <location>
        <begin position="24"/>
        <end position="64"/>
    </location>
</feature>
<protein>
    <recommendedName>
        <fullName evidence="6">Translation initiation factor eIF2B subunit delta</fullName>
    </recommendedName>
    <alternativeName>
        <fullName evidence="7">eIF2B GDP-GTP exchange factor subunit delta</fullName>
    </alternativeName>
</protein>
<dbReference type="GO" id="GO:0005829">
    <property type="term" value="C:cytosol"/>
    <property type="evidence" value="ECO:0007669"/>
    <property type="project" value="UniProtKB-SubCell"/>
</dbReference>
<dbReference type="Pfam" id="PF01008">
    <property type="entry name" value="IF-2B"/>
    <property type="match status" value="1"/>
</dbReference>
<evidence type="ECO:0000256" key="8">
    <source>
        <dbReference type="ARBA" id="ARBA00046432"/>
    </source>
</evidence>
<name>A0AAV0TCR3_HYABA</name>
<evidence type="ECO:0000256" key="10">
    <source>
        <dbReference type="SAM" id="MobiDB-lite"/>
    </source>
</evidence>
<evidence type="ECO:0000256" key="2">
    <source>
        <dbReference type="ARBA" id="ARBA00007251"/>
    </source>
</evidence>
<gene>
    <name evidence="11" type="ORF">HBR001_LOCUS2224</name>
</gene>
<sequence length="647" mass="69729">MTDNRSPVVLPLSMDLQHLESMIDDHQQHNTKRSKNKTPTYEGTLEGWSPATKPNTSETESSMDQLSLDPAAAIAAVAAAATATATAAVAVAATATARAEQLTAAPDDNRLRTDSTDNTNSPDAAPVATLETAKALDKKQLSKAERKKLAAEAFAKTGGVPKREKLTKAERRAQQEASRSKQEGPAKHKLKHKQTGDAVAASPLAAGASALGATMASAAGSAAVGALLPSVPVVHARLQYDDAKKIARRAKAALVVRTQAQKQVEMFSHLPQYERESSLSLNVGFSNKEEVHPAVLALGLKYAEKKISGSNARCVAMITAFQQVIQDYVTPPDKQLGRDLDKRLRPLIQYLIDCRPHGIGMGNAIRRLRRVIGSSLPEWSEEEAKRRICEEMDDYVQTRILLASRVVSKNAQSKISAGDVILTYARANVVENLLLETAKCSPEIAATLRVIVVDSRPHYEGRKLVSVLANAGLQCSYLQINALSYIMREVTKVFLGAAAFMSNGVAVARVGTALVAMTAHEANVPVLFCCETYKFSERVQLDAITHNELGDPDELVSSYCTDKPRSRRRPGVGSAATDTASSSFVSGGHILSDWRDLADLKLLNLVYDVTPIDHVSMVVTELGMIPPTSIPAVLREYSRDGLVDGPL</sequence>
<feature type="compositionally biased region" description="Polar residues" evidence="10">
    <location>
        <begin position="52"/>
        <end position="64"/>
    </location>
</feature>
<proteinExistence type="inferred from homology"/>
<evidence type="ECO:0000256" key="3">
    <source>
        <dbReference type="ARBA" id="ARBA00022490"/>
    </source>
</evidence>
<dbReference type="EMBL" id="CANTFL010000251">
    <property type="protein sequence ID" value="CAI5719596.1"/>
    <property type="molecule type" value="Genomic_DNA"/>
</dbReference>
<dbReference type="AlphaFoldDB" id="A0AAV0TCR3"/>
<dbReference type="SUPFAM" id="SSF100950">
    <property type="entry name" value="NagB/RpiA/CoA transferase-like"/>
    <property type="match status" value="1"/>
</dbReference>
<dbReference type="InterPro" id="IPR042529">
    <property type="entry name" value="IF_2B-like_C"/>
</dbReference>